<dbReference type="GO" id="GO:0003677">
    <property type="term" value="F:DNA binding"/>
    <property type="evidence" value="ECO:0007669"/>
    <property type="project" value="UniProtKB-UniRule"/>
</dbReference>
<dbReference type="SUPFAM" id="SSF82607">
    <property type="entry name" value="YbaB-like"/>
    <property type="match status" value="1"/>
</dbReference>
<dbReference type="PANTHER" id="PTHR33449:SF1">
    <property type="entry name" value="NUCLEOID-ASSOCIATED PROTEIN YBAB"/>
    <property type="match status" value="1"/>
</dbReference>
<dbReference type="InterPro" id="IPR004401">
    <property type="entry name" value="YbaB/EbfC"/>
</dbReference>
<dbReference type="Proteomes" id="UP001176960">
    <property type="component" value="Unassembled WGS sequence"/>
</dbReference>
<evidence type="ECO:0000256" key="1">
    <source>
        <dbReference type="ARBA" id="ARBA00023125"/>
    </source>
</evidence>
<dbReference type="PIRSF" id="PIRSF004555">
    <property type="entry name" value="UCP004555"/>
    <property type="match status" value="1"/>
</dbReference>
<dbReference type="GO" id="GO:0043590">
    <property type="term" value="C:bacterial nucleoid"/>
    <property type="evidence" value="ECO:0007669"/>
    <property type="project" value="UniProtKB-UniRule"/>
</dbReference>
<dbReference type="GO" id="GO:0005829">
    <property type="term" value="C:cytosol"/>
    <property type="evidence" value="ECO:0007669"/>
    <property type="project" value="TreeGrafter"/>
</dbReference>
<gene>
    <name evidence="4" type="ORF">LMG32879_001696</name>
</gene>
<keyword evidence="1 2" id="KW-0238">DNA-binding</keyword>
<evidence type="ECO:0000313" key="5">
    <source>
        <dbReference type="Proteomes" id="UP001176960"/>
    </source>
</evidence>
<protein>
    <recommendedName>
        <fullName evidence="2">Nucleoid-associated protein LMG32879_001696</fullName>
    </recommendedName>
</protein>
<dbReference type="HAMAP" id="MF_00274">
    <property type="entry name" value="DNA_YbaB_EbfC"/>
    <property type="match status" value="1"/>
</dbReference>
<comment type="caution">
    <text evidence="4">The sequence shown here is derived from an EMBL/GenBank/DDBJ whole genome shotgun (WGS) entry which is preliminary data.</text>
</comment>
<feature type="coiled-coil region" evidence="3">
    <location>
        <begin position="4"/>
        <end position="31"/>
    </location>
</feature>
<sequence length="107" mass="11270">MKNLAGLMKQASQMQARMEEVQTSLANLTVEGQSGAGLVKIALSGKGEMRSVTIDPKLAEPGEVEMLQDLILAAFADARVKSEAAAAEEMRKVTGGLDLPAGLKLPF</sequence>
<dbReference type="InterPro" id="IPR036894">
    <property type="entry name" value="YbaB-like_sf"/>
</dbReference>
<keyword evidence="5" id="KW-1185">Reference proteome</keyword>
<evidence type="ECO:0000256" key="3">
    <source>
        <dbReference type="SAM" id="Coils"/>
    </source>
</evidence>
<organism evidence="4 5">
    <name type="scientific">Brytella acorum</name>
    <dbReference type="NCBI Taxonomy" id="2959299"/>
    <lineage>
        <taxon>Bacteria</taxon>
        <taxon>Pseudomonadati</taxon>
        <taxon>Pseudomonadota</taxon>
        <taxon>Alphaproteobacteria</taxon>
        <taxon>Acetobacterales</taxon>
        <taxon>Acetobacteraceae</taxon>
        <taxon>Brytella</taxon>
    </lineage>
</organism>
<evidence type="ECO:0000313" key="4">
    <source>
        <dbReference type="EMBL" id="CAI9120856.1"/>
    </source>
</evidence>
<dbReference type="AlphaFoldDB" id="A0AA35XXZ4"/>
<evidence type="ECO:0000256" key="2">
    <source>
        <dbReference type="HAMAP-Rule" id="MF_00274"/>
    </source>
</evidence>
<keyword evidence="3" id="KW-0175">Coiled coil</keyword>
<keyword evidence="2" id="KW-0963">Cytoplasm</keyword>
<dbReference type="EMBL" id="CATKSH010000008">
    <property type="protein sequence ID" value="CAI9120856.1"/>
    <property type="molecule type" value="Genomic_DNA"/>
</dbReference>
<dbReference type="Gene3D" id="3.30.1310.10">
    <property type="entry name" value="Nucleoid-associated protein YbaB-like domain"/>
    <property type="match status" value="1"/>
</dbReference>
<dbReference type="Pfam" id="PF02575">
    <property type="entry name" value="YbaB_DNA_bd"/>
    <property type="match status" value="1"/>
</dbReference>
<comment type="subcellular location">
    <subcellularLocation>
        <location evidence="2">Cytoplasm</location>
        <location evidence="2">Nucleoid</location>
    </subcellularLocation>
</comment>
<dbReference type="NCBIfam" id="TIGR00103">
    <property type="entry name" value="DNA_YbaB_EbfC"/>
    <property type="match status" value="1"/>
</dbReference>
<dbReference type="RefSeq" id="WP_289841103.1">
    <property type="nucleotide sequence ID" value="NZ_CATKSH010000008.1"/>
</dbReference>
<accession>A0AA35XXZ4</accession>
<comment type="subunit">
    <text evidence="2">Homodimer.</text>
</comment>
<proteinExistence type="inferred from homology"/>
<comment type="function">
    <text evidence="2">Binds to DNA and alters its conformation. May be involved in regulation of gene expression, nucleoid organization and DNA protection.</text>
</comment>
<dbReference type="PANTHER" id="PTHR33449">
    <property type="entry name" value="NUCLEOID-ASSOCIATED PROTEIN YBAB"/>
    <property type="match status" value="1"/>
</dbReference>
<reference evidence="4" key="1">
    <citation type="submission" date="2023-03" db="EMBL/GenBank/DDBJ databases">
        <authorList>
            <person name="Cleenwerck I."/>
        </authorList>
    </citation>
    <scope>NUCLEOTIDE SEQUENCE</scope>
    <source>
        <strain evidence="4">LMG 32879</strain>
    </source>
</reference>
<name>A0AA35XXZ4_9PROT</name>
<comment type="similarity">
    <text evidence="2">Belongs to the YbaB/EbfC family.</text>
</comment>